<reference evidence="1" key="1">
    <citation type="submission" date="2016-01" db="EMBL/GenBank/DDBJ databases">
        <title>Reference transcriptome for the parasite Schistocephalus solidus: insights into the molecular evolution of parasitism.</title>
        <authorList>
            <person name="Hebert F.O."/>
            <person name="Grambauer S."/>
            <person name="Barber I."/>
            <person name="Landry C.R."/>
            <person name="Aubin-Horth N."/>
        </authorList>
    </citation>
    <scope>NUCLEOTIDE SEQUENCE</scope>
</reference>
<proteinExistence type="predicted"/>
<dbReference type="AlphaFoldDB" id="A0A0X3NWB1"/>
<name>A0A0X3NWB1_SCHSO</name>
<accession>A0A0X3NWB1</accession>
<dbReference type="EMBL" id="GEEE01019562">
    <property type="protein sequence ID" value="JAP43663.1"/>
    <property type="molecule type" value="Transcribed_RNA"/>
</dbReference>
<organism evidence="1">
    <name type="scientific">Schistocephalus solidus</name>
    <name type="common">Tapeworm</name>
    <dbReference type="NCBI Taxonomy" id="70667"/>
    <lineage>
        <taxon>Eukaryota</taxon>
        <taxon>Metazoa</taxon>
        <taxon>Spiralia</taxon>
        <taxon>Lophotrochozoa</taxon>
        <taxon>Platyhelminthes</taxon>
        <taxon>Cestoda</taxon>
        <taxon>Eucestoda</taxon>
        <taxon>Diphyllobothriidea</taxon>
        <taxon>Diphyllobothriidae</taxon>
        <taxon>Schistocephalus</taxon>
    </lineage>
</organism>
<protein>
    <submittedName>
        <fullName evidence="1">Uncharacterized protein</fullName>
    </submittedName>
</protein>
<gene>
    <name evidence="1" type="ORF">TR104726</name>
</gene>
<sequence>MLSNPLEEKGYRRAEQLLSDMDQSDVRRASRFRAFAHGMQRERRARVLSWDEIDSSWEWEAFPTLTKKYCASFISTPRPHDLAYHHPLPHGSQRVVIQESRW</sequence>
<evidence type="ECO:0000313" key="1">
    <source>
        <dbReference type="EMBL" id="JAP43663.1"/>
    </source>
</evidence>